<comment type="caution">
    <text evidence="1">The sequence shown here is derived from an EMBL/GenBank/DDBJ whole genome shotgun (WGS) entry which is preliminary data.</text>
</comment>
<dbReference type="EMBL" id="CM040981">
    <property type="protein sequence ID" value="MCJ8734340.1"/>
    <property type="molecule type" value="Genomic_DNA"/>
</dbReference>
<name>A0ACC5YFC4_9TELE</name>
<protein>
    <submittedName>
        <fullName evidence="1">Uncharacterized protein</fullName>
    </submittedName>
</protein>
<proteinExistence type="predicted"/>
<sequence>MGVLQEQKKNKISATRRLLLKGKLLKKAASMLVAEKEQSKRDRESALNERVPPLKLSGLSVQELQELCKELHRKIDTVDEARYDLEVKVAKNEKEIQTLTQKIGEIKGTMNRTKLKRVKKSADAMLGALTESKMSSKADFKANLKTVKKEEEKKEEVTDWRKNVEAMSGMEGRKKLFDAVLHSQEATEAIKPEPALSHCCIATRSSLSWDFPAQIRKSQCLRRKYLSSHKQKPKISASRRLFLKTKILKKASSLLATEKEEKERERERVLSERIPPLQLSSLSLQELQAICRELHQKIDVIDEERYDIAVKVGKNDKEIAELSHKITELKGKMKRPALKRVKISADAMLGALLGAKVRESVDFKANLKTVKKEEEKKEEVTDWRKNVEAMSGMEGRKKLFDAGQ</sequence>
<organism evidence="1 2">
    <name type="scientific">Pangasius djambal</name>
    <dbReference type="NCBI Taxonomy" id="1691987"/>
    <lineage>
        <taxon>Eukaryota</taxon>
        <taxon>Metazoa</taxon>
        <taxon>Chordata</taxon>
        <taxon>Craniata</taxon>
        <taxon>Vertebrata</taxon>
        <taxon>Euteleostomi</taxon>
        <taxon>Actinopterygii</taxon>
        <taxon>Neopterygii</taxon>
        <taxon>Teleostei</taxon>
        <taxon>Ostariophysi</taxon>
        <taxon>Siluriformes</taxon>
        <taxon>Pangasiidae</taxon>
        <taxon>Pangasius</taxon>
    </lineage>
</organism>
<gene>
    <name evidence="1" type="ORF">PDJAM_G00234080</name>
</gene>
<accession>A0ACC5YFC4</accession>
<dbReference type="Proteomes" id="UP000830395">
    <property type="component" value="Chromosome 7"/>
</dbReference>
<keyword evidence="2" id="KW-1185">Reference proteome</keyword>
<evidence type="ECO:0000313" key="2">
    <source>
        <dbReference type="Proteomes" id="UP000830395"/>
    </source>
</evidence>
<evidence type="ECO:0000313" key="1">
    <source>
        <dbReference type="EMBL" id="MCJ8734340.1"/>
    </source>
</evidence>
<reference evidence="1" key="1">
    <citation type="submission" date="2020-02" db="EMBL/GenBank/DDBJ databases">
        <title>Genome sequencing of the panga catfish, Pangasius djambal.</title>
        <authorList>
            <person name="Wen M."/>
            <person name="Zahm M."/>
            <person name="Roques C."/>
            <person name="Cabau C."/>
            <person name="Klopp C."/>
            <person name="Donnadieu C."/>
            <person name="Jouanno E."/>
            <person name="Avarre J.-C."/>
            <person name="Campet M."/>
            <person name="Ha T."/>
            <person name="Dugue R."/>
            <person name="Lampietro C."/>
            <person name="Louis A."/>
            <person name="Herpin A."/>
            <person name="Echchiki A."/>
            <person name="Berthelot C."/>
            <person name="Parey E."/>
            <person name="Roest-Crollius H."/>
            <person name="Braasch I."/>
            <person name="Postlethwait J.H."/>
            <person name="Bobe J."/>
            <person name="Montfort J."/>
            <person name="Bouchez O."/>
            <person name="Begum T."/>
            <person name="Schartl M."/>
            <person name="Gustiano R."/>
            <person name="Guiguen Y."/>
        </authorList>
    </citation>
    <scope>NUCLEOTIDE SEQUENCE</scope>
    <source>
        <strain evidence="1">Pdj_M5554</strain>
    </source>
</reference>